<organism evidence="2 3">
    <name type="scientific">Candidatus Fervidibacter japonicus</name>
    <dbReference type="NCBI Taxonomy" id="2035412"/>
    <lineage>
        <taxon>Bacteria</taxon>
        <taxon>Candidatus Fervidibacterota</taxon>
        <taxon>Candidatus Fervidibacter</taxon>
    </lineage>
</organism>
<feature type="domain" description="Restriction endonuclease type IV Mrr" evidence="1">
    <location>
        <begin position="44"/>
        <end position="162"/>
    </location>
</feature>
<dbReference type="EMBL" id="BEHT01000001">
    <property type="protein sequence ID" value="GBC97611.1"/>
    <property type="molecule type" value="Genomic_DNA"/>
</dbReference>
<dbReference type="InterPro" id="IPR052906">
    <property type="entry name" value="Type_IV_Methyl-Rstrct_Enzyme"/>
</dbReference>
<name>A0A2H5X8V6_9BACT</name>
<dbReference type="GO" id="GO:0015666">
    <property type="term" value="F:restriction endodeoxyribonuclease activity"/>
    <property type="evidence" value="ECO:0007669"/>
    <property type="project" value="TreeGrafter"/>
</dbReference>
<evidence type="ECO:0000259" key="1">
    <source>
        <dbReference type="Pfam" id="PF04471"/>
    </source>
</evidence>
<dbReference type="SUPFAM" id="SSF52980">
    <property type="entry name" value="Restriction endonuclease-like"/>
    <property type="match status" value="1"/>
</dbReference>
<dbReference type="Proteomes" id="UP000236173">
    <property type="component" value="Unassembled WGS sequence"/>
</dbReference>
<dbReference type="PANTHER" id="PTHR30015">
    <property type="entry name" value="MRR RESTRICTION SYSTEM PROTEIN"/>
    <property type="match status" value="1"/>
</dbReference>
<proteinExistence type="predicted"/>
<dbReference type="Pfam" id="PF04471">
    <property type="entry name" value="Mrr_cat"/>
    <property type="match status" value="1"/>
</dbReference>
<reference evidence="3" key="1">
    <citation type="submission" date="2017-09" db="EMBL/GenBank/DDBJ databases">
        <title>Metaegenomics of thermophilic ammonia-oxidizing enrichment culture.</title>
        <authorList>
            <person name="Kato S."/>
            <person name="Suzuki K."/>
        </authorList>
    </citation>
    <scope>NUCLEOTIDE SEQUENCE [LARGE SCALE GENOMIC DNA]</scope>
</reference>
<dbReference type="InterPro" id="IPR007560">
    <property type="entry name" value="Restrct_endonuc_IV_Mrr"/>
</dbReference>
<gene>
    <name evidence="2" type="ORF">HRbin17_00099</name>
</gene>
<comment type="caution">
    <text evidence="2">The sequence shown here is derived from an EMBL/GenBank/DDBJ whole genome shotgun (WGS) entry which is preliminary data.</text>
</comment>
<evidence type="ECO:0000313" key="3">
    <source>
        <dbReference type="Proteomes" id="UP000236173"/>
    </source>
</evidence>
<protein>
    <recommendedName>
        <fullName evidence="1">Restriction endonuclease type IV Mrr domain-containing protein</fullName>
    </recommendedName>
</protein>
<dbReference type="GO" id="GO:0003677">
    <property type="term" value="F:DNA binding"/>
    <property type="evidence" value="ECO:0007669"/>
    <property type="project" value="InterPro"/>
</dbReference>
<dbReference type="InterPro" id="IPR011335">
    <property type="entry name" value="Restrct_endonuc-II-like"/>
</dbReference>
<dbReference type="AlphaFoldDB" id="A0A2H5X8V6"/>
<sequence>MPFPFNVLLVIVIGFILIAIAQAFTPPRQRPAVEPVGDLLVRLDALPLQHFADLITALIARMGLRVDHIAPLDGEADGIAVIALHPRELLGGVYAIYCVRGADQLIGVHLVHRLRHFAKEEGAMKAIFITTGGFTPEALNATTALPGIPIEFVDGNRLEDWLSEHLPQEIAELPPAPPRGDLLQFPHTN</sequence>
<dbReference type="PANTHER" id="PTHR30015:SF7">
    <property type="entry name" value="TYPE IV METHYL-DIRECTED RESTRICTION ENZYME ECOKMRR"/>
    <property type="match status" value="1"/>
</dbReference>
<dbReference type="GO" id="GO:0009307">
    <property type="term" value="P:DNA restriction-modification system"/>
    <property type="evidence" value="ECO:0007669"/>
    <property type="project" value="InterPro"/>
</dbReference>
<evidence type="ECO:0000313" key="2">
    <source>
        <dbReference type="EMBL" id="GBC97611.1"/>
    </source>
</evidence>
<accession>A0A2H5X8V6</accession>
<dbReference type="InterPro" id="IPR011856">
    <property type="entry name" value="tRNA_endonuc-like_dom_sf"/>
</dbReference>
<dbReference type="Gene3D" id="3.40.1350.10">
    <property type="match status" value="1"/>
</dbReference>